<name>A0A834I1K8_RHYFE</name>
<dbReference type="OrthoDB" id="8191996at2759"/>
<evidence type="ECO:0000259" key="2">
    <source>
        <dbReference type="Pfam" id="PF17906"/>
    </source>
</evidence>
<sequence length="193" mass="22472">MDSVIVVTARCEIRSVIRFLNAKKLKSIEIHRQLEKVYGKACISVQHVRKWCKEFSEEFSLRIGEVCAWWVQSSVPRGFFKNAPRIPKTSWTPLFRQMKRGVITSLRKQKNSRNNCAIPDRLRQRSLSRCFPREKVNNKFGHVLRDVDETQESHPKSPDRKTDQGCEAAPRQRMLACLSTDHRPTGQIRLKIA</sequence>
<dbReference type="InterPro" id="IPR041426">
    <property type="entry name" value="Mos1_HTH"/>
</dbReference>
<comment type="caution">
    <text evidence="3">The sequence shown here is derived from an EMBL/GenBank/DDBJ whole genome shotgun (WGS) entry which is preliminary data.</text>
</comment>
<gene>
    <name evidence="3" type="ORF">GWI33_016260</name>
</gene>
<organism evidence="3 4">
    <name type="scientific">Rhynchophorus ferrugineus</name>
    <name type="common">Red palm weevil</name>
    <name type="synonym">Curculio ferrugineus</name>
    <dbReference type="NCBI Taxonomy" id="354439"/>
    <lineage>
        <taxon>Eukaryota</taxon>
        <taxon>Metazoa</taxon>
        <taxon>Ecdysozoa</taxon>
        <taxon>Arthropoda</taxon>
        <taxon>Hexapoda</taxon>
        <taxon>Insecta</taxon>
        <taxon>Pterygota</taxon>
        <taxon>Neoptera</taxon>
        <taxon>Endopterygota</taxon>
        <taxon>Coleoptera</taxon>
        <taxon>Polyphaga</taxon>
        <taxon>Cucujiformia</taxon>
        <taxon>Curculionidae</taxon>
        <taxon>Dryophthorinae</taxon>
        <taxon>Rhynchophorus</taxon>
    </lineage>
</organism>
<proteinExistence type="predicted"/>
<feature type="domain" description="Mos1 transposase HTH" evidence="2">
    <location>
        <begin position="13"/>
        <end position="57"/>
    </location>
</feature>
<dbReference type="Pfam" id="PF17906">
    <property type="entry name" value="HTH_48"/>
    <property type="match status" value="1"/>
</dbReference>
<feature type="region of interest" description="Disordered" evidence="1">
    <location>
        <begin position="142"/>
        <end position="167"/>
    </location>
</feature>
<protein>
    <recommendedName>
        <fullName evidence="2">Mos1 transposase HTH domain-containing protein</fullName>
    </recommendedName>
</protein>
<feature type="compositionally biased region" description="Basic and acidic residues" evidence="1">
    <location>
        <begin position="142"/>
        <end position="164"/>
    </location>
</feature>
<keyword evidence="4" id="KW-1185">Reference proteome</keyword>
<reference evidence="3" key="1">
    <citation type="submission" date="2020-08" db="EMBL/GenBank/DDBJ databases">
        <title>Genome sequencing and assembly of the red palm weevil Rhynchophorus ferrugineus.</title>
        <authorList>
            <person name="Dias G.B."/>
            <person name="Bergman C.M."/>
            <person name="Manee M."/>
        </authorList>
    </citation>
    <scope>NUCLEOTIDE SEQUENCE</scope>
    <source>
        <strain evidence="3">AA-2017</strain>
        <tissue evidence="3">Whole larva</tissue>
    </source>
</reference>
<evidence type="ECO:0000256" key="1">
    <source>
        <dbReference type="SAM" id="MobiDB-lite"/>
    </source>
</evidence>
<dbReference type="EMBL" id="JAACXV010014058">
    <property type="protein sequence ID" value="KAF7270802.1"/>
    <property type="molecule type" value="Genomic_DNA"/>
</dbReference>
<dbReference type="Gene3D" id="1.10.10.1450">
    <property type="match status" value="1"/>
</dbReference>
<evidence type="ECO:0000313" key="4">
    <source>
        <dbReference type="Proteomes" id="UP000625711"/>
    </source>
</evidence>
<dbReference type="AlphaFoldDB" id="A0A834I1K8"/>
<dbReference type="Proteomes" id="UP000625711">
    <property type="component" value="Unassembled WGS sequence"/>
</dbReference>
<accession>A0A834I1K8</accession>
<evidence type="ECO:0000313" key="3">
    <source>
        <dbReference type="EMBL" id="KAF7270802.1"/>
    </source>
</evidence>